<evidence type="ECO:0000256" key="1">
    <source>
        <dbReference type="ARBA" id="ARBA00007469"/>
    </source>
</evidence>
<dbReference type="Proteomes" id="UP000290191">
    <property type="component" value="Unassembled WGS sequence"/>
</dbReference>
<protein>
    <submittedName>
        <fullName evidence="3">Uncharacterized protein</fullName>
    </submittedName>
</protein>
<dbReference type="STRING" id="877500.GCA_000935065_00711"/>
<keyword evidence="4" id="KW-1185">Reference proteome</keyword>
<dbReference type="EMBL" id="PDKO01000013">
    <property type="protein sequence ID" value="RXJ61677.1"/>
    <property type="molecule type" value="Genomic_DNA"/>
</dbReference>
<comment type="similarity">
    <text evidence="1 2">Belongs to the RNase T2 family.</text>
</comment>
<dbReference type="GO" id="GO:0033897">
    <property type="term" value="F:ribonuclease T2 activity"/>
    <property type="evidence" value="ECO:0007669"/>
    <property type="project" value="InterPro"/>
</dbReference>
<evidence type="ECO:0000313" key="3">
    <source>
        <dbReference type="EMBL" id="RXJ61677.1"/>
    </source>
</evidence>
<comment type="caution">
    <text evidence="3">The sequence shown here is derived from an EMBL/GenBank/DDBJ whole genome shotgun (WGS) entry which is preliminary data.</text>
</comment>
<dbReference type="GO" id="GO:0003723">
    <property type="term" value="F:RNA binding"/>
    <property type="evidence" value="ECO:0007669"/>
    <property type="project" value="InterPro"/>
</dbReference>
<dbReference type="PROSITE" id="PS00531">
    <property type="entry name" value="RNASE_T2_2"/>
    <property type="match status" value="1"/>
</dbReference>
<dbReference type="SUPFAM" id="SSF55895">
    <property type="entry name" value="Ribonuclease Rh-like"/>
    <property type="match status" value="1"/>
</dbReference>
<dbReference type="Pfam" id="PF00445">
    <property type="entry name" value="Ribonuclease_T2"/>
    <property type="match status" value="1"/>
</dbReference>
<dbReference type="OrthoDB" id="4720638at2"/>
<dbReference type="GO" id="GO:0006401">
    <property type="term" value="P:RNA catabolic process"/>
    <property type="evidence" value="ECO:0007669"/>
    <property type="project" value="UniProtKB-ARBA"/>
</dbReference>
<dbReference type="AlphaFoldDB" id="A0A4Q0XVS7"/>
<dbReference type="Gene3D" id="3.90.730.10">
    <property type="entry name" value="Ribonuclease T2-like"/>
    <property type="match status" value="1"/>
</dbReference>
<dbReference type="InterPro" id="IPR033130">
    <property type="entry name" value="RNase_T2_His_AS_2"/>
</dbReference>
<evidence type="ECO:0000256" key="2">
    <source>
        <dbReference type="RuleBase" id="RU004328"/>
    </source>
</evidence>
<dbReference type="InterPro" id="IPR018188">
    <property type="entry name" value="RNase_T2_His_AS_1"/>
</dbReference>
<dbReference type="InterPro" id="IPR001568">
    <property type="entry name" value="RNase_T2-like"/>
</dbReference>
<dbReference type="PANTHER" id="PTHR11240:SF22">
    <property type="entry name" value="RIBONUCLEASE T2"/>
    <property type="match status" value="1"/>
</dbReference>
<dbReference type="PROSITE" id="PS00530">
    <property type="entry name" value="RNASE_T2_1"/>
    <property type="match status" value="1"/>
</dbReference>
<accession>A0A4Q0XVS7</accession>
<name>A0A4Q0XVS7_9BACT</name>
<evidence type="ECO:0000313" key="4">
    <source>
        <dbReference type="Proteomes" id="UP000290191"/>
    </source>
</evidence>
<dbReference type="PANTHER" id="PTHR11240">
    <property type="entry name" value="RIBONUCLEASE T2"/>
    <property type="match status" value="1"/>
</dbReference>
<sequence>MNKILIILGLTITLLFSKGEKGEFDYYVFALSWEAGFCEKQNYSKIECKEAQKDEFSVNNFILHGLWPNKNDDPFSKYSDCENTYKCEGEGGCWPNLPDLHLTAVYKEKLSKYMPGVDSYLQRHEWHKHGTCTNKTPTEYFNQASKLVEEFSKSSFDDFISDHRGSRVSNGQIYQEFEKAFGKSSARTLKLLCSKKANGKYLTEIRFSLKKDIDVTKSISSNIFAPEGNQFDGCGGENSYVNILELKTK</sequence>
<reference evidence="3 4" key="1">
    <citation type="submission" date="2017-10" db="EMBL/GenBank/DDBJ databases">
        <title>Genomics of the genus Arcobacter.</title>
        <authorList>
            <person name="Perez-Cataluna A."/>
            <person name="Figueras M.J."/>
        </authorList>
    </citation>
    <scope>NUCLEOTIDE SEQUENCE [LARGE SCALE GENOMIC DNA]</scope>
    <source>
        <strain evidence="3 4">DSM 24636</strain>
    </source>
</reference>
<gene>
    <name evidence="3" type="ORF">CRV06_12775</name>
</gene>
<organism evidence="3 4">
    <name type="scientific">Halarcobacter anaerophilus</name>
    <dbReference type="NCBI Taxonomy" id="877500"/>
    <lineage>
        <taxon>Bacteria</taxon>
        <taxon>Pseudomonadati</taxon>
        <taxon>Campylobacterota</taxon>
        <taxon>Epsilonproteobacteria</taxon>
        <taxon>Campylobacterales</taxon>
        <taxon>Arcobacteraceae</taxon>
        <taxon>Halarcobacter</taxon>
    </lineage>
</organism>
<proteinExistence type="inferred from homology"/>
<dbReference type="InterPro" id="IPR036430">
    <property type="entry name" value="RNase_T2-like_sf"/>
</dbReference>
<dbReference type="RefSeq" id="WP_129082775.1">
    <property type="nucleotide sequence ID" value="NZ_CP041070.1"/>
</dbReference>